<name>A0A5P6P771_9BRAD</name>
<reference evidence="3" key="1">
    <citation type="submission" date="2019-10" db="EMBL/GenBank/DDBJ databases">
        <title>Complete Genome Sequence of Bradyrhizobium betae type strain PL7HG1T.</title>
        <authorList>
            <person name="Bromfield E.S.P."/>
            <person name="Cloutier S."/>
        </authorList>
    </citation>
    <scope>NUCLEOTIDE SEQUENCE [LARGE SCALE GENOMIC DNA]</scope>
    <source>
        <strain evidence="3">PL7HG1</strain>
    </source>
</reference>
<dbReference type="CDD" id="cd00130">
    <property type="entry name" value="PAS"/>
    <property type="match status" value="1"/>
</dbReference>
<organism evidence="2 3">
    <name type="scientific">Bradyrhizobium betae</name>
    <dbReference type="NCBI Taxonomy" id="244734"/>
    <lineage>
        <taxon>Bacteria</taxon>
        <taxon>Pseudomonadati</taxon>
        <taxon>Pseudomonadota</taxon>
        <taxon>Alphaproteobacteria</taxon>
        <taxon>Hyphomicrobiales</taxon>
        <taxon>Nitrobacteraceae</taxon>
        <taxon>Bradyrhizobium</taxon>
    </lineage>
</organism>
<dbReference type="Gene3D" id="3.30.450.20">
    <property type="entry name" value="PAS domain"/>
    <property type="match status" value="1"/>
</dbReference>
<dbReference type="PROSITE" id="PS50112">
    <property type="entry name" value="PAS"/>
    <property type="match status" value="1"/>
</dbReference>
<dbReference type="EMBL" id="CP044543">
    <property type="protein sequence ID" value="QFI74219.1"/>
    <property type="molecule type" value="Genomic_DNA"/>
</dbReference>
<gene>
    <name evidence="2" type="ORF">F8237_18535</name>
</gene>
<evidence type="ECO:0000313" key="3">
    <source>
        <dbReference type="Proteomes" id="UP000325641"/>
    </source>
</evidence>
<dbReference type="GO" id="GO:0006355">
    <property type="term" value="P:regulation of DNA-templated transcription"/>
    <property type="evidence" value="ECO:0007669"/>
    <property type="project" value="InterPro"/>
</dbReference>
<proteinExistence type="predicted"/>
<dbReference type="OrthoDB" id="341208at2"/>
<dbReference type="AlphaFoldDB" id="A0A5P6P771"/>
<dbReference type="SMART" id="SM00091">
    <property type="entry name" value="PAS"/>
    <property type="match status" value="1"/>
</dbReference>
<dbReference type="KEGG" id="bbet:F8237_18535"/>
<dbReference type="SUPFAM" id="SSF55785">
    <property type="entry name" value="PYP-like sensor domain (PAS domain)"/>
    <property type="match status" value="1"/>
</dbReference>
<protein>
    <submittedName>
        <fullName evidence="2">PAS domain-containing protein</fullName>
    </submittedName>
</protein>
<dbReference type="InterPro" id="IPR013767">
    <property type="entry name" value="PAS_fold"/>
</dbReference>
<dbReference type="NCBIfam" id="TIGR00229">
    <property type="entry name" value="sensory_box"/>
    <property type="match status" value="1"/>
</dbReference>
<evidence type="ECO:0000313" key="2">
    <source>
        <dbReference type="EMBL" id="QFI74219.1"/>
    </source>
</evidence>
<dbReference type="Pfam" id="PF00989">
    <property type="entry name" value="PAS"/>
    <property type="match status" value="1"/>
</dbReference>
<accession>A0A5P6P771</accession>
<feature type="domain" description="PAS" evidence="1">
    <location>
        <begin position="1"/>
        <end position="56"/>
    </location>
</feature>
<dbReference type="InterPro" id="IPR000014">
    <property type="entry name" value="PAS"/>
</dbReference>
<evidence type="ECO:0000259" key="1">
    <source>
        <dbReference type="PROSITE" id="PS50112"/>
    </source>
</evidence>
<dbReference type="Proteomes" id="UP000325641">
    <property type="component" value="Chromosome"/>
</dbReference>
<sequence length="80" mass="8873">MAYEVLVQSVVDYAIYLLDREGRVSSWNPGAERIKGYSPGEILGKHFSRFYTEEDRHADVPEAALGPSLGGDIQFETAVP</sequence>
<dbReference type="InterPro" id="IPR035965">
    <property type="entry name" value="PAS-like_dom_sf"/>
</dbReference>